<dbReference type="Gene3D" id="1.20.1310.10">
    <property type="entry name" value="Cullin Repeats"/>
    <property type="match status" value="3"/>
</dbReference>
<dbReference type="GO" id="GO:0043527">
    <property type="term" value="C:tRNA methyltransferase complex"/>
    <property type="evidence" value="ECO:0007669"/>
    <property type="project" value="TreeGrafter"/>
</dbReference>
<dbReference type="PANTHER" id="PTHR16288:SF0">
    <property type="entry name" value="TRNA (GUANINE-N(7)-)-METHYLTRANSFERASE NON-CATALYTIC SUBUNIT WDR4"/>
    <property type="match status" value="1"/>
</dbReference>
<keyword evidence="5 7" id="KW-0677">Repeat</keyword>
<feature type="repeat" description="WD" evidence="8">
    <location>
        <begin position="198"/>
        <end position="234"/>
    </location>
</feature>
<dbReference type="SMART" id="SM00320">
    <property type="entry name" value="WD40"/>
    <property type="match status" value="4"/>
</dbReference>
<dbReference type="SUPFAM" id="SSF74788">
    <property type="entry name" value="Cullin repeat-like"/>
    <property type="match status" value="1"/>
</dbReference>
<evidence type="ECO:0000256" key="6">
    <source>
        <dbReference type="ARBA" id="ARBA00023242"/>
    </source>
</evidence>
<comment type="caution">
    <text evidence="10">The sequence shown here is derived from an EMBL/GenBank/DDBJ whole genome shotgun (WGS) entry which is preliminary data.</text>
</comment>
<organism evidence="10 11">
    <name type="scientific">Capsicum baccatum</name>
    <name type="common">Peruvian pepper</name>
    <dbReference type="NCBI Taxonomy" id="33114"/>
    <lineage>
        <taxon>Eukaryota</taxon>
        <taxon>Viridiplantae</taxon>
        <taxon>Streptophyta</taxon>
        <taxon>Embryophyta</taxon>
        <taxon>Tracheophyta</taxon>
        <taxon>Spermatophyta</taxon>
        <taxon>Magnoliopsida</taxon>
        <taxon>eudicotyledons</taxon>
        <taxon>Gunneridae</taxon>
        <taxon>Pentapetalae</taxon>
        <taxon>asterids</taxon>
        <taxon>lamiids</taxon>
        <taxon>Solanales</taxon>
        <taxon>Solanaceae</taxon>
        <taxon>Solanoideae</taxon>
        <taxon>Capsiceae</taxon>
        <taxon>Capsicum</taxon>
    </lineage>
</organism>
<reference evidence="11" key="2">
    <citation type="journal article" date="2017" name="J. Anim. Genet.">
        <title>Multiple reference genome sequences of hot pepper reveal the massive evolution of plant disease resistance genes by retroduplication.</title>
        <authorList>
            <person name="Kim S."/>
            <person name="Park J."/>
            <person name="Yeom S.-I."/>
            <person name="Kim Y.-M."/>
            <person name="Seo E."/>
            <person name="Kim K.-T."/>
            <person name="Kim M.-S."/>
            <person name="Lee J.M."/>
            <person name="Cheong K."/>
            <person name="Shin H.-S."/>
            <person name="Kim S.-B."/>
            <person name="Han K."/>
            <person name="Lee J."/>
            <person name="Park M."/>
            <person name="Lee H.-A."/>
            <person name="Lee H.-Y."/>
            <person name="Lee Y."/>
            <person name="Oh S."/>
            <person name="Lee J.H."/>
            <person name="Choi E."/>
            <person name="Choi E."/>
            <person name="Lee S.E."/>
            <person name="Jeon J."/>
            <person name="Kim H."/>
            <person name="Choi G."/>
            <person name="Song H."/>
            <person name="Lee J."/>
            <person name="Lee S.-C."/>
            <person name="Kwon J.-K."/>
            <person name="Lee H.-Y."/>
            <person name="Koo N."/>
            <person name="Hong Y."/>
            <person name="Kim R.W."/>
            <person name="Kang W.-H."/>
            <person name="Huh J.H."/>
            <person name="Kang B.-C."/>
            <person name="Yang T.-J."/>
            <person name="Lee Y.-H."/>
            <person name="Bennetzen J.L."/>
            <person name="Choi D."/>
        </authorList>
    </citation>
    <scope>NUCLEOTIDE SEQUENCE [LARGE SCALE GENOMIC DNA]</scope>
    <source>
        <strain evidence="11">cv. PBC81</strain>
    </source>
</reference>
<dbReference type="PANTHER" id="PTHR16288">
    <property type="entry name" value="WD40 REPEAT PROTEIN 4"/>
    <property type="match status" value="1"/>
</dbReference>
<evidence type="ECO:0000259" key="9">
    <source>
        <dbReference type="Pfam" id="PF00888"/>
    </source>
</evidence>
<comment type="pathway">
    <text evidence="7">tRNA modification; N(7)-methylguanine-tRNA biosynthesis.</text>
</comment>
<dbReference type="STRING" id="33114.A0A2G2WH19"/>
<dbReference type="InterPro" id="IPR001680">
    <property type="entry name" value="WD40_rpt"/>
</dbReference>
<dbReference type="InterPro" id="IPR036322">
    <property type="entry name" value="WD40_repeat_dom_sf"/>
</dbReference>
<dbReference type="InterPro" id="IPR001373">
    <property type="entry name" value="Cullin_N"/>
</dbReference>
<reference evidence="10 11" key="1">
    <citation type="journal article" date="2017" name="Genome Biol.">
        <title>New reference genome sequences of hot pepper reveal the massive evolution of plant disease-resistance genes by retroduplication.</title>
        <authorList>
            <person name="Kim S."/>
            <person name="Park J."/>
            <person name="Yeom S.I."/>
            <person name="Kim Y.M."/>
            <person name="Seo E."/>
            <person name="Kim K.T."/>
            <person name="Kim M.S."/>
            <person name="Lee J.M."/>
            <person name="Cheong K."/>
            <person name="Shin H.S."/>
            <person name="Kim S.B."/>
            <person name="Han K."/>
            <person name="Lee J."/>
            <person name="Park M."/>
            <person name="Lee H.A."/>
            <person name="Lee H.Y."/>
            <person name="Lee Y."/>
            <person name="Oh S."/>
            <person name="Lee J.H."/>
            <person name="Choi E."/>
            <person name="Choi E."/>
            <person name="Lee S.E."/>
            <person name="Jeon J."/>
            <person name="Kim H."/>
            <person name="Choi G."/>
            <person name="Song H."/>
            <person name="Lee J."/>
            <person name="Lee S.C."/>
            <person name="Kwon J.K."/>
            <person name="Lee H.Y."/>
            <person name="Koo N."/>
            <person name="Hong Y."/>
            <person name="Kim R.W."/>
            <person name="Kang W.H."/>
            <person name="Huh J.H."/>
            <person name="Kang B.C."/>
            <person name="Yang T.J."/>
            <person name="Lee Y.H."/>
            <person name="Bennetzen J.L."/>
            <person name="Choi D."/>
        </authorList>
    </citation>
    <scope>NUCLEOTIDE SEQUENCE [LARGE SCALE GENOMIC DNA]</scope>
    <source>
        <strain evidence="11">cv. PBC81</strain>
    </source>
</reference>
<keyword evidence="4 7" id="KW-0819">tRNA processing</keyword>
<dbReference type="UniPathway" id="UPA00989"/>
<keyword evidence="11" id="KW-1185">Reference proteome</keyword>
<evidence type="ECO:0000256" key="8">
    <source>
        <dbReference type="PROSITE-ProRule" id="PRU00221"/>
    </source>
</evidence>
<evidence type="ECO:0000256" key="1">
    <source>
        <dbReference type="ARBA" id="ARBA00004123"/>
    </source>
</evidence>
<dbReference type="GO" id="GO:0106004">
    <property type="term" value="P:tRNA (guanine-N7)-methylation"/>
    <property type="evidence" value="ECO:0007669"/>
    <property type="project" value="UniProtKB-UniRule"/>
</dbReference>
<dbReference type="GO" id="GO:0006511">
    <property type="term" value="P:ubiquitin-dependent protein catabolic process"/>
    <property type="evidence" value="ECO:0007669"/>
    <property type="project" value="InterPro"/>
</dbReference>
<dbReference type="PROSITE" id="PS50082">
    <property type="entry name" value="WD_REPEATS_2"/>
    <property type="match status" value="2"/>
</dbReference>
<evidence type="ECO:0000256" key="7">
    <source>
        <dbReference type="HAMAP-Rule" id="MF_03056"/>
    </source>
</evidence>
<comment type="similarity">
    <text evidence="7">Belongs to the WD repeat TRM82 family.</text>
</comment>
<dbReference type="Proteomes" id="UP000224567">
    <property type="component" value="Unassembled WGS sequence"/>
</dbReference>
<gene>
    <name evidence="10" type="ORF">CQW23_13627</name>
</gene>
<comment type="subunit">
    <text evidence="7">Forms a heterodimer with the catalytic subunit.</text>
</comment>
<dbReference type="FunFam" id="1.20.1310.10:FF:000020">
    <property type="entry name" value="Cullin-1, putative"/>
    <property type="match status" value="1"/>
</dbReference>
<evidence type="ECO:0000313" key="11">
    <source>
        <dbReference type="Proteomes" id="UP000224567"/>
    </source>
</evidence>
<feature type="domain" description="Cullin N-terminal" evidence="9">
    <location>
        <begin position="434"/>
        <end position="750"/>
    </location>
</feature>
<dbReference type="InterPro" id="IPR015943">
    <property type="entry name" value="WD40/YVTN_repeat-like_dom_sf"/>
</dbReference>
<dbReference type="EMBL" id="MLFT02000006">
    <property type="protein sequence ID" value="PHT44469.1"/>
    <property type="molecule type" value="Genomic_DNA"/>
</dbReference>
<dbReference type="GO" id="GO:0031625">
    <property type="term" value="F:ubiquitin protein ligase binding"/>
    <property type="evidence" value="ECO:0007669"/>
    <property type="project" value="InterPro"/>
</dbReference>
<dbReference type="Pfam" id="PF00400">
    <property type="entry name" value="WD40"/>
    <property type="match status" value="3"/>
</dbReference>
<dbReference type="PROSITE" id="PS50294">
    <property type="entry name" value="WD_REPEATS_REGION"/>
    <property type="match status" value="1"/>
</dbReference>
<keyword evidence="3 7" id="KW-0853">WD repeat</keyword>
<proteinExistence type="inferred from homology"/>
<dbReference type="Pfam" id="PF00888">
    <property type="entry name" value="Cullin"/>
    <property type="match status" value="1"/>
</dbReference>
<dbReference type="InterPro" id="IPR028884">
    <property type="entry name" value="Trm82"/>
</dbReference>
<evidence type="ECO:0000256" key="2">
    <source>
        <dbReference type="ARBA" id="ARBA00006019"/>
    </source>
</evidence>
<dbReference type="GO" id="GO:0005634">
    <property type="term" value="C:nucleus"/>
    <property type="evidence" value="ECO:0007669"/>
    <property type="project" value="UniProtKB-SubCell"/>
</dbReference>
<dbReference type="GO" id="GO:0005829">
    <property type="term" value="C:cytosol"/>
    <property type="evidence" value="ECO:0007669"/>
    <property type="project" value="TreeGrafter"/>
</dbReference>
<protein>
    <recommendedName>
        <fullName evidence="7">tRNA (guanine-N(7)-)-methyltransferase non-catalytic subunit</fullName>
    </recommendedName>
    <alternativeName>
        <fullName evidence="7">WD repeat-containing protein 4 homolog</fullName>
    </alternativeName>
</protein>
<dbReference type="HAMAP" id="MF_03056">
    <property type="entry name" value="TRM82"/>
    <property type="match status" value="1"/>
</dbReference>
<dbReference type="Gene3D" id="2.130.10.10">
    <property type="entry name" value="YVTN repeat-like/Quinoprotein amine dehydrogenase"/>
    <property type="match status" value="1"/>
</dbReference>
<feature type="repeat" description="WD" evidence="8">
    <location>
        <begin position="58"/>
        <end position="99"/>
    </location>
</feature>
<evidence type="ECO:0000313" key="10">
    <source>
        <dbReference type="EMBL" id="PHT44469.1"/>
    </source>
</evidence>
<evidence type="ECO:0000256" key="3">
    <source>
        <dbReference type="ARBA" id="ARBA00022574"/>
    </source>
</evidence>
<name>A0A2G2WH19_CAPBA</name>
<keyword evidence="6 7" id="KW-0539">Nucleus</keyword>
<dbReference type="FunFam" id="2.130.10.10:FF:001350">
    <property type="entry name" value="tRNA (guanine-N(7)-)-methyltransferase non-catalytic subunit"/>
    <property type="match status" value="1"/>
</dbReference>
<sequence>MEETNMEDCEQIRESEVAPALIAVHPAHKSVAVAVGLNLRVFNLQEGCSVSLVDDSGVHMHKDSIRAIRYGAEGKLFVSAGDDKLVKIWAADSWRCISSVSSEKRVTAVAISNDGRFVAFADKFGVIYAVEIEGYHENQTLPDKKAVPILAHYCSIITSLEFSPDGRYIISADRDFKIRVSVFPEKPSDGAHEIQSFCLGHTEFVSCLAFICSKDSQQWYLLSGGGDSTVRLWDFTCGFLLDTCHVGETELLQSKEGIDDSLLAVTNLCATPGGSLIAVAIQRQVSRVLLLSCDLSAKSLHFARVVPIPGETFIPTSLAAASSSNQLWMVMGASTLYASDTSPLARVKVLYGFCESNQDSIEQETHVLEDKDLQGGEQLLQTLQGSSFIDKDALSTAAEAVKTAMCNLLIKKQYPSENREFRKRGRNDKKTVTLTSVHLLYKVLPSLKKKHDEFLLKELEKRWQSHKLMVKWLLKFFHYLDKFFIKRAEVPALNEVGLSCFRNLIDQEREGEKIDRGLLKTVINLYIEMGKGKMDYYVNDFEEAMLRDSACHYSRKASTWIVEDTCPEYMLKAEECLKKEKERVSHYLHADSETKLLEKVQNQVLVTYTNQLLEKEDSGCRALLKAEKVEDLTRIYSLFHKIPKGIELVAEIFKQHIAAEGMVAVQQAADAAPNKTESSGGSPEQDFVQKAFEIHDKYMVYVKGCFADNTIFHKALKEAFEVFCNKSVAGSSTAELLASYCENTLKKGGNEQRH</sequence>
<evidence type="ECO:0000256" key="4">
    <source>
        <dbReference type="ARBA" id="ARBA00022694"/>
    </source>
</evidence>
<dbReference type="FunFam" id="2.130.10.10:FF:001042">
    <property type="entry name" value="tRNA (guanine-N(7)-)-methyltransferase non-catalytic subunit"/>
    <property type="match status" value="1"/>
</dbReference>
<comment type="subcellular location">
    <subcellularLocation>
        <location evidence="1 7">Nucleus</location>
    </subcellularLocation>
</comment>
<comment type="similarity">
    <text evidence="2">Belongs to the cullin family.</text>
</comment>
<dbReference type="SUPFAM" id="SSF50978">
    <property type="entry name" value="WD40 repeat-like"/>
    <property type="match status" value="1"/>
</dbReference>
<comment type="function">
    <text evidence="7">Required for the formation of N(7)-methylguanine at position 46 (m7G46) in tRNA. In the complex, it is required to stabilize and induce conformational changes of the catalytic subunit.</text>
</comment>
<dbReference type="AlphaFoldDB" id="A0A2G2WH19"/>
<dbReference type="OrthoDB" id="339900at2759"/>
<evidence type="ECO:0000256" key="5">
    <source>
        <dbReference type="ARBA" id="ARBA00022737"/>
    </source>
</evidence>
<accession>A0A2G2WH19</accession>
<dbReference type="InterPro" id="IPR016159">
    <property type="entry name" value="Cullin_repeat-like_dom_sf"/>
</dbReference>